<reference evidence="1" key="2">
    <citation type="journal article" date="2015" name="Data Brief">
        <title>Shoot transcriptome of the giant reed, Arundo donax.</title>
        <authorList>
            <person name="Barrero R.A."/>
            <person name="Guerrero F.D."/>
            <person name="Moolhuijzen P."/>
            <person name="Goolsby J.A."/>
            <person name="Tidwell J."/>
            <person name="Bellgard S.E."/>
            <person name="Bellgard M.I."/>
        </authorList>
    </citation>
    <scope>NUCLEOTIDE SEQUENCE</scope>
    <source>
        <tissue evidence="1">Shoot tissue taken approximately 20 cm above the soil surface</tissue>
    </source>
</reference>
<proteinExistence type="predicted"/>
<name>A0A0A9EKM7_ARUDO</name>
<sequence length="59" mass="7101">MSILCMTVCMYHSNQITYFFWTHEEQSTPDPCCTWTQRTGELMSRSSKRMRDRLFLLDS</sequence>
<dbReference type="EMBL" id="GBRH01197279">
    <property type="protein sequence ID" value="JAE00617.1"/>
    <property type="molecule type" value="Transcribed_RNA"/>
</dbReference>
<evidence type="ECO:0000313" key="1">
    <source>
        <dbReference type="EMBL" id="JAE00617.1"/>
    </source>
</evidence>
<dbReference type="AlphaFoldDB" id="A0A0A9EKM7"/>
<reference evidence="1" key="1">
    <citation type="submission" date="2014-09" db="EMBL/GenBank/DDBJ databases">
        <authorList>
            <person name="Magalhaes I.L.F."/>
            <person name="Oliveira U."/>
            <person name="Santos F.R."/>
            <person name="Vidigal T.H.D.A."/>
            <person name="Brescovit A.D."/>
            <person name="Santos A.J."/>
        </authorList>
    </citation>
    <scope>NUCLEOTIDE SEQUENCE</scope>
    <source>
        <tissue evidence="1">Shoot tissue taken approximately 20 cm above the soil surface</tissue>
    </source>
</reference>
<accession>A0A0A9EKM7</accession>
<protein>
    <submittedName>
        <fullName evidence="1">Uncharacterized protein</fullName>
    </submittedName>
</protein>
<organism evidence="1">
    <name type="scientific">Arundo donax</name>
    <name type="common">Giant reed</name>
    <name type="synonym">Donax arundinaceus</name>
    <dbReference type="NCBI Taxonomy" id="35708"/>
    <lineage>
        <taxon>Eukaryota</taxon>
        <taxon>Viridiplantae</taxon>
        <taxon>Streptophyta</taxon>
        <taxon>Embryophyta</taxon>
        <taxon>Tracheophyta</taxon>
        <taxon>Spermatophyta</taxon>
        <taxon>Magnoliopsida</taxon>
        <taxon>Liliopsida</taxon>
        <taxon>Poales</taxon>
        <taxon>Poaceae</taxon>
        <taxon>PACMAD clade</taxon>
        <taxon>Arundinoideae</taxon>
        <taxon>Arundineae</taxon>
        <taxon>Arundo</taxon>
    </lineage>
</organism>